<gene>
    <name evidence="2" type="ORF">UFOPK3376_02145</name>
</gene>
<keyword evidence="1" id="KW-0812">Transmembrane</keyword>
<protein>
    <submittedName>
        <fullName evidence="2">Unannotated protein</fullName>
    </submittedName>
</protein>
<reference evidence="2" key="1">
    <citation type="submission" date="2020-05" db="EMBL/GenBank/DDBJ databases">
        <authorList>
            <person name="Chiriac C."/>
            <person name="Salcher M."/>
            <person name="Ghai R."/>
            <person name="Kavagutti S V."/>
        </authorList>
    </citation>
    <scope>NUCLEOTIDE SEQUENCE</scope>
</reference>
<keyword evidence="1" id="KW-1133">Transmembrane helix</keyword>
<dbReference type="AlphaFoldDB" id="A0A6J7EVI4"/>
<evidence type="ECO:0000313" key="2">
    <source>
        <dbReference type="EMBL" id="CAB4885568.1"/>
    </source>
</evidence>
<proteinExistence type="predicted"/>
<feature type="transmembrane region" description="Helical" evidence="1">
    <location>
        <begin position="12"/>
        <end position="35"/>
    </location>
</feature>
<organism evidence="2">
    <name type="scientific">freshwater metagenome</name>
    <dbReference type="NCBI Taxonomy" id="449393"/>
    <lineage>
        <taxon>unclassified sequences</taxon>
        <taxon>metagenomes</taxon>
        <taxon>ecological metagenomes</taxon>
    </lineage>
</organism>
<name>A0A6J7EVI4_9ZZZZ</name>
<dbReference type="EMBL" id="CAFBLP010000061">
    <property type="protein sequence ID" value="CAB4885568.1"/>
    <property type="molecule type" value="Genomic_DNA"/>
</dbReference>
<sequence length="125" mass="12836">MHQRTLRDAGETLVEIVITIVIVSLAVTALIAGLGTAAGAAKAHKDLALSDTVMRNYAEATKRAAATCTPGGTYNVVYTPPTNFGVSVSPDGGVCPALDATQALLISVTTPVGVTKTMQIKVRTP</sequence>
<evidence type="ECO:0000256" key="1">
    <source>
        <dbReference type="SAM" id="Phobius"/>
    </source>
</evidence>
<accession>A0A6J7EVI4</accession>
<keyword evidence="1" id="KW-0472">Membrane</keyword>